<name>A0AA86JCA0_9CLOT</name>
<accession>A0AA86JCA0</accession>
<gene>
    <name evidence="2" type="ORF">CNEO_10104</name>
</gene>
<dbReference type="InterPro" id="IPR045403">
    <property type="entry name" value="HTH_59_Firmicutes_type"/>
</dbReference>
<sequence length="153" mass="17746">MNEFINRIKAGDYCFVYKSNYLNSKYKILSNNKGIITLDLSDMDKKEVPANKEYDLNKYEIKIDLGIENVSYGIRCYLDNIIILAIEVFINSQEFLNNVMTFSEAAQLWGITDSALRKVINTDKLIENVHYRKSGNTWLIAKSAMYMLYGNKK</sequence>
<dbReference type="Proteomes" id="UP000789738">
    <property type="component" value="Unassembled WGS sequence"/>
</dbReference>
<dbReference type="Pfam" id="PF20038">
    <property type="entry name" value="HTH_59"/>
    <property type="match status" value="1"/>
</dbReference>
<comment type="caution">
    <text evidence="2">The sequence shown here is derived from an EMBL/GenBank/DDBJ whole genome shotgun (WGS) entry which is preliminary data.</text>
</comment>
<evidence type="ECO:0000259" key="1">
    <source>
        <dbReference type="Pfam" id="PF20038"/>
    </source>
</evidence>
<reference evidence="2" key="1">
    <citation type="submission" date="2021-10" db="EMBL/GenBank/DDBJ databases">
        <authorList>
            <person name="Mesa V."/>
        </authorList>
    </citation>
    <scope>NUCLEOTIDE SEQUENCE</scope>
    <source>
        <strain evidence="2">CC3_PB</strain>
    </source>
</reference>
<organism evidence="2 3">
    <name type="scientific">Clostridium neonatale</name>
    <dbReference type="NCBI Taxonomy" id="137838"/>
    <lineage>
        <taxon>Bacteria</taxon>
        <taxon>Bacillati</taxon>
        <taxon>Bacillota</taxon>
        <taxon>Clostridia</taxon>
        <taxon>Eubacteriales</taxon>
        <taxon>Clostridiaceae</taxon>
        <taxon>Clostridium</taxon>
    </lineage>
</organism>
<feature type="domain" description="Helix-turn-helix" evidence="1">
    <location>
        <begin position="96"/>
        <end position="152"/>
    </location>
</feature>
<evidence type="ECO:0000313" key="2">
    <source>
        <dbReference type="EMBL" id="CAG9701570.1"/>
    </source>
</evidence>
<proteinExistence type="predicted"/>
<dbReference type="AlphaFoldDB" id="A0AA86JCA0"/>
<protein>
    <submittedName>
        <fullName evidence="2">Helix-turn-helix domain-containing protein</fullName>
    </submittedName>
</protein>
<dbReference type="RefSeq" id="WP_210885731.1">
    <property type="nucleotide sequence ID" value="NZ_CAKJVE010000001.1"/>
</dbReference>
<dbReference type="EMBL" id="CAKJVE010000001">
    <property type="protein sequence ID" value="CAG9701570.1"/>
    <property type="molecule type" value="Genomic_DNA"/>
</dbReference>
<evidence type="ECO:0000313" key="3">
    <source>
        <dbReference type="Proteomes" id="UP000789738"/>
    </source>
</evidence>